<evidence type="ECO:0000256" key="4">
    <source>
        <dbReference type="ARBA" id="ARBA00022603"/>
    </source>
</evidence>
<evidence type="ECO:0000256" key="7">
    <source>
        <dbReference type="ARBA" id="ARBA00022756"/>
    </source>
</evidence>
<evidence type="ECO:0000256" key="5">
    <source>
        <dbReference type="ARBA" id="ARBA00022679"/>
    </source>
</evidence>
<dbReference type="GO" id="GO:0008757">
    <property type="term" value="F:S-adenosylmethionine-dependent methyltransferase activity"/>
    <property type="evidence" value="ECO:0007669"/>
    <property type="project" value="InterPro"/>
</dbReference>
<dbReference type="RefSeq" id="WP_135802708.1">
    <property type="nucleotide sequence ID" value="NZ_SRPF01000002.1"/>
</dbReference>
<proteinExistence type="inferred from homology"/>
<dbReference type="Gene3D" id="3.40.50.150">
    <property type="entry name" value="Vaccinia Virus protein VP39"/>
    <property type="match status" value="1"/>
</dbReference>
<keyword evidence="5 8" id="KW-0808">Transferase</keyword>
<evidence type="ECO:0000256" key="6">
    <source>
        <dbReference type="ARBA" id="ARBA00022691"/>
    </source>
</evidence>
<dbReference type="GO" id="GO:0102130">
    <property type="term" value="F:malonyl-CoA methyltransferase activity"/>
    <property type="evidence" value="ECO:0007669"/>
    <property type="project" value="UniProtKB-EC"/>
</dbReference>
<evidence type="ECO:0000256" key="1">
    <source>
        <dbReference type="ARBA" id="ARBA00000852"/>
    </source>
</evidence>
<evidence type="ECO:0000256" key="2">
    <source>
        <dbReference type="ARBA" id="ARBA00004746"/>
    </source>
</evidence>
<dbReference type="PANTHER" id="PTHR13090">
    <property type="entry name" value="ARGININE-HYDROXYLASE NDUFAF5, MITOCHONDRIAL"/>
    <property type="match status" value="1"/>
</dbReference>
<protein>
    <recommendedName>
        <fullName evidence="3 8">Malonyl-[acyl-carrier protein] O-methyltransferase</fullName>
        <shortName evidence="8">Malonyl-ACP O-methyltransferase</shortName>
        <ecNumber evidence="3 8">2.1.1.197</ecNumber>
    </recommendedName>
    <alternativeName>
        <fullName evidence="8">Biotin synthesis protein BioC</fullName>
    </alternativeName>
</protein>
<evidence type="ECO:0000259" key="9">
    <source>
        <dbReference type="Pfam" id="PF08241"/>
    </source>
</evidence>
<keyword evidence="7 8" id="KW-0093">Biotin biosynthesis</keyword>
<dbReference type="NCBIfam" id="TIGR02072">
    <property type="entry name" value="BioC"/>
    <property type="match status" value="1"/>
</dbReference>
<evidence type="ECO:0000256" key="3">
    <source>
        <dbReference type="ARBA" id="ARBA00012327"/>
    </source>
</evidence>
<dbReference type="EMBL" id="SRPF01000002">
    <property type="protein sequence ID" value="TGN40045.1"/>
    <property type="molecule type" value="Genomic_DNA"/>
</dbReference>
<dbReference type="AlphaFoldDB" id="A0A4Z1BR33"/>
<dbReference type="InterPro" id="IPR029063">
    <property type="entry name" value="SAM-dependent_MTases_sf"/>
</dbReference>
<reference evidence="10 11" key="1">
    <citation type="submission" date="2019-04" db="EMBL/GenBank/DDBJ databases">
        <authorList>
            <person name="Park S."/>
            <person name="Yoon J.-H."/>
        </authorList>
    </citation>
    <scope>NUCLEOTIDE SEQUENCE [LARGE SCALE GENOMIC DNA]</scope>
    <source>
        <strain evidence="10 11">HJM-18</strain>
    </source>
</reference>
<comment type="pathway">
    <text evidence="2 8">Cofactor biosynthesis; biotin biosynthesis.</text>
</comment>
<dbReference type="GO" id="GO:0009102">
    <property type="term" value="P:biotin biosynthetic process"/>
    <property type="evidence" value="ECO:0007669"/>
    <property type="project" value="UniProtKB-UniRule"/>
</dbReference>
<dbReference type="GO" id="GO:0010340">
    <property type="term" value="F:carboxyl-O-methyltransferase activity"/>
    <property type="evidence" value="ECO:0007669"/>
    <property type="project" value="UniProtKB-UniRule"/>
</dbReference>
<dbReference type="GO" id="GO:0032259">
    <property type="term" value="P:methylation"/>
    <property type="evidence" value="ECO:0007669"/>
    <property type="project" value="UniProtKB-KW"/>
</dbReference>
<organism evidence="10 11">
    <name type="scientific">Marinobacter confluentis</name>
    <dbReference type="NCBI Taxonomy" id="1697557"/>
    <lineage>
        <taxon>Bacteria</taxon>
        <taxon>Pseudomonadati</taxon>
        <taxon>Pseudomonadota</taxon>
        <taxon>Gammaproteobacteria</taxon>
        <taxon>Pseudomonadales</taxon>
        <taxon>Marinobacteraceae</taxon>
        <taxon>Marinobacter</taxon>
    </lineage>
</organism>
<dbReference type="Proteomes" id="UP000298325">
    <property type="component" value="Unassembled WGS sequence"/>
</dbReference>
<dbReference type="Pfam" id="PF08241">
    <property type="entry name" value="Methyltransf_11"/>
    <property type="match status" value="1"/>
</dbReference>
<dbReference type="InterPro" id="IPR013216">
    <property type="entry name" value="Methyltransf_11"/>
</dbReference>
<dbReference type="InterPro" id="IPR050602">
    <property type="entry name" value="Malonyl-ACP_OMT"/>
</dbReference>
<accession>A0A4Z1BR33</accession>
<name>A0A4Z1BR33_9GAMM</name>
<dbReference type="SUPFAM" id="SSF53335">
    <property type="entry name" value="S-adenosyl-L-methionine-dependent methyltransferases"/>
    <property type="match status" value="1"/>
</dbReference>
<dbReference type="EC" id="2.1.1.197" evidence="3 8"/>
<dbReference type="OrthoDB" id="9760689at2"/>
<evidence type="ECO:0000313" key="11">
    <source>
        <dbReference type="Proteomes" id="UP000298325"/>
    </source>
</evidence>
<comment type="function">
    <text evidence="8">Converts the free carboxyl group of a malonyl-thioester to its methyl ester by transfer of a methyl group from S-adenosyl-L-methionine (SAM). It allows to synthesize pimeloyl-ACP via the fatty acid synthetic pathway.</text>
</comment>
<sequence>MTGSAHFEAQAAPDKSSIARDFGAASGTYNPAARLQRYMGEVMLDRVEVLPAEGESPSTALDLGCGTGWFTGEVAARSKAVQTLGADLAPGMIHFARSAGSTGLNWLAADAEALPLADHSVDLIFSNLMIQWAENPRRVLAECRRVLRPGGQLMISTLLDGTLDELREAWRRADPDHQHVNRFDTAEDYQQWATAELPGATLTRETVRLDYPSPMALLAELKAIGAGFKGASRRSSATAPGRLRAMCRYYPVSGDGQIHATYEAAWLSCRLPDSITS</sequence>
<keyword evidence="6 8" id="KW-0949">S-adenosyl-L-methionine</keyword>
<keyword evidence="11" id="KW-1185">Reference proteome</keyword>
<gene>
    <name evidence="8 10" type="primary">bioC</name>
    <name evidence="10" type="ORF">E5Q11_07055</name>
</gene>
<feature type="domain" description="Methyltransferase type 11" evidence="9">
    <location>
        <begin position="61"/>
        <end position="155"/>
    </location>
</feature>
<comment type="catalytic activity">
    <reaction evidence="1 8">
        <text>malonyl-[ACP] + S-adenosyl-L-methionine = malonyl-[ACP] methyl ester + S-adenosyl-L-homocysteine</text>
        <dbReference type="Rhea" id="RHEA:17105"/>
        <dbReference type="Rhea" id="RHEA-COMP:9623"/>
        <dbReference type="Rhea" id="RHEA-COMP:9954"/>
        <dbReference type="ChEBI" id="CHEBI:57856"/>
        <dbReference type="ChEBI" id="CHEBI:59789"/>
        <dbReference type="ChEBI" id="CHEBI:78449"/>
        <dbReference type="ChEBI" id="CHEBI:78845"/>
        <dbReference type="EC" id="2.1.1.197"/>
    </reaction>
</comment>
<dbReference type="UniPathway" id="UPA00078"/>
<dbReference type="InterPro" id="IPR011814">
    <property type="entry name" value="BioC"/>
</dbReference>
<dbReference type="HAMAP" id="MF_00835">
    <property type="entry name" value="BioC"/>
    <property type="match status" value="1"/>
</dbReference>
<comment type="similarity">
    <text evidence="8">Belongs to the methyltransferase superfamily.</text>
</comment>
<dbReference type="CDD" id="cd02440">
    <property type="entry name" value="AdoMet_MTases"/>
    <property type="match status" value="1"/>
</dbReference>
<comment type="caution">
    <text evidence="10">The sequence shown here is derived from an EMBL/GenBank/DDBJ whole genome shotgun (WGS) entry which is preliminary data.</text>
</comment>
<evidence type="ECO:0000313" key="10">
    <source>
        <dbReference type="EMBL" id="TGN40045.1"/>
    </source>
</evidence>
<keyword evidence="4 8" id="KW-0489">Methyltransferase</keyword>
<dbReference type="PANTHER" id="PTHR13090:SF1">
    <property type="entry name" value="ARGININE-HYDROXYLASE NDUFAF5, MITOCHONDRIAL"/>
    <property type="match status" value="1"/>
</dbReference>
<evidence type="ECO:0000256" key="8">
    <source>
        <dbReference type="HAMAP-Rule" id="MF_00835"/>
    </source>
</evidence>